<dbReference type="PANTHER" id="PTHR34213">
    <property type="entry name" value="NUCLEAR TRANSPORT FACTOR 2 (NTF2) FAMILY PROTEIN"/>
    <property type="match status" value="1"/>
</dbReference>
<gene>
    <name evidence="2" type="ORF">AC578_5497</name>
</gene>
<accession>A0A139GUL9</accession>
<dbReference type="SUPFAM" id="SSF54427">
    <property type="entry name" value="NTF2-like"/>
    <property type="match status" value="1"/>
</dbReference>
<protein>
    <recommendedName>
        <fullName evidence="4">SnoaL-like domain-containing protein</fullName>
    </recommendedName>
</protein>
<dbReference type="Gene3D" id="3.10.450.50">
    <property type="match status" value="1"/>
</dbReference>
<evidence type="ECO:0000313" key="3">
    <source>
        <dbReference type="Proteomes" id="UP000070133"/>
    </source>
</evidence>
<dbReference type="Proteomes" id="UP000070133">
    <property type="component" value="Unassembled WGS sequence"/>
</dbReference>
<proteinExistence type="predicted"/>
<dbReference type="PANTHER" id="PTHR34213:SF2">
    <property type="entry name" value="NUCLEAR TRANSPORT FACTOR 2 (NTF2) FAMILY PROTEIN"/>
    <property type="match status" value="1"/>
</dbReference>
<keyword evidence="3" id="KW-1185">Reference proteome</keyword>
<evidence type="ECO:0000313" key="2">
    <source>
        <dbReference type="EMBL" id="KXS93881.1"/>
    </source>
</evidence>
<sequence length="253" mass="28789">MRPFAPQLTRSLQTVELNTARANPISSFRVSPSKLTVSPNTPQKSTMSTDKGELKIENTNIKTREGVTLTDNQKTLVGSVLDLFAGRPSLAKLQLWKDDATFEDPITVAKGRRQYEPQWYGLQAAFSEIERLNHEVTSSGNPIEMDLKTRYVVKGIGKEQVVESKVLIYTEGEKISMVQDKWDGKLPDSGIANVSFWNPFSWIKYAEGWAWWTWSWVWYTTPWMAFRRLNANSVPLMVSVPKNAEEDAKRGNQ</sequence>
<evidence type="ECO:0000256" key="1">
    <source>
        <dbReference type="SAM" id="MobiDB-lite"/>
    </source>
</evidence>
<dbReference type="OrthoDB" id="2400485at2759"/>
<dbReference type="EMBL" id="LFZN01000367">
    <property type="protein sequence ID" value="KXS93881.1"/>
    <property type="molecule type" value="Genomic_DNA"/>
</dbReference>
<reference evidence="2 3" key="1">
    <citation type="submission" date="2015-07" db="EMBL/GenBank/DDBJ databases">
        <title>Comparative genomics of the Sigatoka disease complex on banana suggests a link between parallel evolutionary changes in Pseudocercospora fijiensis and Pseudocercospora eumusae and increased virulence on the banana host.</title>
        <authorList>
            <person name="Chang T.-C."/>
            <person name="Salvucci A."/>
            <person name="Crous P.W."/>
            <person name="Stergiopoulos I."/>
        </authorList>
    </citation>
    <scope>NUCLEOTIDE SEQUENCE [LARGE SCALE GENOMIC DNA]</scope>
    <source>
        <strain evidence="2 3">CBS 114824</strain>
    </source>
</reference>
<feature type="region of interest" description="Disordered" evidence="1">
    <location>
        <begin position="30"/>
        <end position="50"/>
    </location>
</feature>
<name>A0A139GUL9_9PEZI</name>
<feature type="compositionally biased region" description="Polar residues" evidence="1">
    <location>
        <begin position="30"/>
        <end position="49"/>
    </location>
</feature>
<dbReference type="InterPro" id="IPR032710">
    <property type="entry name" value="NTF2-like_dom_sf"/>
</dbReference>
<evidence type="ECO:0008006" key="4">
    <source>
        <dbReference type="Google" id="ProtNLM"/>
    </source>
</evidence>
<comment type="caution">
    <text evidence="2">The sequence shown here is derived from an EMBL/GenBank/DDBJ whole genome shotgun (WGS) entry which is preliminary data.</text>
</comment>
<organism evidence="2 3">
    <name type="scientific">Pseudocercospora eumusae</name>
    <dbReference type="NCBI Taxonomy" id="321146"/>
    <lineage>
        <taxon>Eukaryota</taxon>
        <taxon>Fungi</taxon>
        <taxon>Dikarya</taxon>
        <taxon>Ascomycota</taxon>
        <taxon>Pezizomycotina</taxon>
        <taxon>Dothideomycetes</taxon>
        <taxon>Dothideomycetidae</taxon>
        <taxon>Mycosphaerellales</taxon>
        <taxon>Mycosphaerellaceae</taxon>
        <taxon>Pseudocercospora</taxon>
    </lineage>
</organism>
<dbReference type="AlphaFoldDB" id="A0A139GUL9"/>